<evidence type="ECO:0000313" key="3">
    <source>
        <dbReference type="Proteomes" id="UP000019151"/>
    </source>
</evidence>
<dbReference type="OrthoDB" id="1451403at2"/>
<evidence type="ECO:0008006" key="4">
    <source>
        <dbReference type="Google" id="ProtNLM"/>
    </source>
</evidence>
<dbReference type="RefSeq" id="WP_025414979.1">
    <property type="nucleotide sequence ID" value="NZ_CP007130.1"/>
</dbReference>
<protein>
    <recommendedName>
        <fullName evidence="4">Secreted protein</fullName>
    </recommendedName>
</protein>
<accession>W0RTS5</accession>
<dbReference type="PROSITE" id="PS51257">
    <property type="entry name" value="PROKAR_LIPOPROTEIN"/>
    <property type="match status" value="1"/>
</dbReference>
<dbReference type="HOGENOM" id="CLU_1600351_0_0_0"/>
<organism evidence="2 3">
    <name type="scientific">Gemmatirosa kalamazoonensis</name>
    <dbReference type="NCBI Taxonomy" id="861299"/>
    <lineage>
        <taxon>Bacteria</taxon>
        <taxon>Pseudomonadati</taxon>
        <taxon>Gemmatimonadota</taxon>
        <taxon>Gemmatimonadia</taxon>
        <taxon>Gemmatimonadales</taxon>
        <taxon>Gemmatimonadaceae</taxon>
        <taxon>Gemmatirosa</taxon>
    </lineage>
</organism>
<evidence type="ECO:0000256" key="1">
    <source>
        <dbReference type="SAM" id="SignalP"/>
    </source>
</evidence>
<reference evidence="2 3" key="1">
    <citation type="journal article" date="2014" name="Genome Announc.">
        <title>Genome Sequence and Methylome of Soil Bacterium Gemmatirosa kalamazoonensis KBS708T, a Member of the Rarely Cultivated Gemmatimonadetes Phylum.</title>
        <authorList>
            <person name="Debruyn J.M."/>
            <person name="Radosevich M."/>
            <person name="Wommack K.E."/>
            <person name="Polson S.W."/>
            <person name="Hauser L.J."/>
            <person name="Fawaz M.N."/>
            <person name="Korlach J."/>
            <person name="Tsai Y.C."/>
        </authorList>
    </citation>
    <scope>NUCLEOTIDE SEQUENCE [LARGE SCALE GENOMIC DNA]</scope>
    <source>
        <strain evidence="2 3">KBS708</strain>
        <plasmid evidence="3">Plasmid 2</plasmid>
    </source>
</reference>
<sequence>MNRSPLLLVLTASGLVTAACNPFRSPFKQAPVVEVTTRDANANARWNATLVSPASLAGAVQMTGTAVMTPGSNAGNTQVSVSLANASPGGVHPWQLRRGQCGMDDGVFGLADAYKSLTVDDQGRSTSSVTVPLVMPTEGNYYVRVGASAANPETVVACGNLAAPSR</sequence>
<keyword evidence="1" id="KW-0732">Signal</keyword>
<dbReference type="AlphaFoldDB" id="W0RTS5"/>
<geneLocation type="plasmid" evidence="2 3">
    <name>2</name>
</geneLocation>
<gene>
    <name evidence="2" type="ORF">J421_6150</name>
</gene>
<dbReference type="InParanoid" id="W0RTS5"/>
<feature type="chain" id="PRO_5004794603" description="Secreted protein" evidence="1">
    <location>
        <begin position="19"/>
        <end position="166"/>
    </location>
</feature>
<feature type="signal peptide" evidence="1">
    <location>
        <begin position="1"/>
        <end position="18"/>
    </location>
</feature>
<dbReference type="EMBL" id="CP007130">
    <property type="protein sequence ID" value="AHG93685.1"/>
    <property type="molecule type" value="Genomic_DNA"/>
</dbReference>
<dbReference type="eggNOG" id="ENOG502ZQP7">
    <property type="taxonomic scope" value="Bacteria"/>
</dbReference>
<keyword evidence="3" id="KW-1185">Reference proteome</keyword>
<evidence type="ECO:0000313" key="2">
    <source>
        <dbReference type="EMBL" id="AHG93685.1"/>
    </source>
</evidence>
<name>W0RTS5_9BACT</name>
<proteinExistence type="predicted"/>
<dbReference type="KEGG" id="gba:J421_6150"/>
<keyword evidence="2" id="KW-0614">Plasmid</keyword>
<dbReference type="Proteomes" id="UP000019151">
    <property type="component" value="Plasmid 2"/>
</dbReference>